<feature type="transmembrane region" description="Helical" evidence="14">
    <location>
        <begin position="1374"/>
        <end position="1394"/>
    </location>
</feature>
<dbReference type="FunFam" id="1.20.1560.10:FF:000001">
    <property type="entry name" value="ATP-binding cassette subfamily C member 1"/>
    <property type="match status" value="1"/>
</dbReference>
<feature type="transmembrane region" description="Helical" evidence="14">
    <location>
        <begin position="910"/>
        <end position="936"/>
    </location>
</feature>
<keyword evidence="3" id="KW-0813">Transport</keyword>
<keyword evidence="7" id="KW-0547">Nucleotide-binding</keyword>
<dbReference type="InterPro" id="IPR027417">
    <property type="entry name" value="P-loop_NTPase"/>
</dbReference>
<keyword evidence="4" id="KW-1003">Cell membrane</keyword>
<evidence type="ECO:0000256" key="9">
    <source>
        <dbReference type="ARBA" id="ARBA00022967"/>
    </source>
</evidence>
<keyword evidence="11 14" id="KW-0472">Membrane</keyword>
<evidence type="ECO:0000256" key="13">
    <source>
        <dbReference type="ARBA" id="ARBA00047523"/>
    </source>
</evidence>
<feature type="transmembrane region" description="Helical" evidence="14">
    <location>
        <begin position="1316"/>
        <end position="1334"/>
    </location>
</feature>
<evidence type="ECO:0000256" key="2">
    <source>
        <dbReference type="ARBA" id="ARBA00009726"/>
    </source>
</evidence>
<reference evidence="18" key="1">
    <citation type="submission" date="2025-08" db="UniProtKB">
        <authorList>
            <consortium name="RefSeq"/>
        </authorList>
    </citation>
    <scope>IDENTIFICATION</scope>
    <source>
        <tissue evidence="18">White muscle</tissue>
    </source>
</reference>
<dbReference type="SMART" id="SM00382">
    <property type="entry name" value="AAA"/>
    <property type="match status" value="2"/>
</dbReference>
<dbReference type="RefSeq" id="XP_038840111.1">
    <property type="nucleotide sequence ID" value="XM_038984183.1"/>
</dbReference>
<evidence type="ECO:0000259" key="15">
    <source>
        <dbReference type="PROSITE" id="PS50893"/>
    </source>
</evidence>
<dbReference type="GO" id="GO:0015431">
    <property type="term" value="F:ABC-type glutathione S-conjugate transporter activity"/>
    <property type="evidence" value="ECO:0007669"/>
    <property type="project" value="UniProtKB-EC"/>
</dbReference>
<dbReference type="PROSITE" id="PS50929">
    <property type="entry name" value="ABC_TM1F"/>
    <property type="match status" value="3"/>
</dbReference>
<organism evidence="17 18">
    <name type="scientific">Salvelinus namaycush</name>
    <name type="common">Lake trout</name>
    <name type="synonym">Salmo namaycush</name>
    <dbReference type="NCBI Taxonomy" id="8040"/>
    <lineage>
        <taxon>Eukaryota</taxon>
        <taxon>Metazoa</taxon>
        <taxon>Chordata</taxon>
        <taxon>Craniata</taxon>
        <taxon>Vertebrata</taxon>
        <taxon>Euteleostomi</taxon>
        <taxon>Actinopterygii</taxon>
        <taxon>Neopterygii</taxon>
        <taxon>Teleostei</taxon>
        <taxon>Protacanthopterygii</taxon>
        <taxon>Salmoniformes</taxon>
        <taxon>Salmonidae</taxon>
        <taxon>Salmoninae</taxon>
        <taxon>Salvelinus</taxon>
    </lineage>
</organism>
<evidence type="ECO:0000256" key="8">
    <source>
        <dbReference type="ARBA" id="ARBA00022840"/>
    </source>
</evidence>
<evidence type="ECO:0000313" key="17">
    <source>
        <dbReference type="Proteomes" id="UP000808372"/>
    </source>
</evidence>
<evidence type="ECO:0000259" key="16">
    <source>
        <dbReference type="PROSITE" id="PS50929"/>
    </source>
</evidence>
<evidence type="ECO:0000256" key="4">
    <source>
        <dbReference type="ARBA" id="ARBA00022475"/>
    </source>
</evidence>
<feature type="transmembrane region" description="Helical" evidence="14">
    <location>
        <begin position="803"/>
        <end position="824"/>
    </location>
</feature>
<keyword evidence="10 14" id="KW-1133">Transmembrane helix</keyword>
<dbReference type="Gene3D" id="3.40.50.300">
    <property type="entry name" value="P-loop containing nucleotide triphosphate hydrolases"/>
    <property type="match status" value="3"/>
</dbReference>
<dbReference type="PROSITE" id="PS50893">
    <property type="entry name" value="ABC_TRANSPORTER_2"/>
    <property type="match status" value="2"/>
</dbReference>
<dbReference type="CDD" id="cd03250">
    <property type="entry name" value="ABCC_MRP_domain1"/>
    <property type="match status" value="1"/>
</dbReference>
<gene>
    <name evidence="18" type="primary">LOC120038416</name>
</gene>
<dbReference type="Gene3D" id="1.20.1560.10">
    <property type="entry name" value="ABC transporter type 1, transmembrane domain"/>
    <property type="match status" value="3"/>
</dbReference>
<dbReference type="FunFam" id="1.20.1560.10:FF:000032">
    <property type="entry name" value="ATP-binding cassette sub-family C member 6"/>
    <property type="match status" value="1"/>
</dbReference>
<feature type="transmembrane region" description="Helical" evidence="14">
    <location>
        <begin position="140"/>
        <end position="164"/>
    </location>
</feature>
<evidence type="ECO:0000256" key="3">
    <source>
        <dbReference type="ARBA" id="ARBA00022448"/>
    </source>
</evidence>
<accession>A0A8U0QCD9</accession>
<dbReference type="KEGG" id="snh:120038416"/>
<evidence type="ECO:0000256" key="7">
    <source>
        <dbReference type="ARBA" id="ARBA00022741"/>
    </source>
</evidence>
<proteinExistence type="inferred from homology"/>
<comment type="similarity">
    <text evidence="2">Belongs to the ABC transporter superfamily. ABCC family. Conjugate transporter (TC 3.A.1.208) subfamily.</text>
</comment>
<dbReference type="Pfam" id="PF00005">
    <property type="entry name" value="ABC_tran"/>
    <property type="match status" value="3"/>
</dbReference>
<comment type="subcellular location">
    <subcellularLocation>
        <location evidence="1">Cell membrane</location>
        <topology evidence="1">Multi-pass membrane protein</topology>
    </subcellularLocation>
</comment>
<name>A0A8U0QCD9_SALNM</name>
<dbReference type="Proteomes" id="UP000808372">
    <property type="component" value="Unplaced"/>
</dbReference>
<dbReference type="InterPro" id="IPR011527">
    <property type="entry name" value="ABC1_TM_dom"/>
</dbReference>
<dbReference type="CDD" id="cd18603">
    <property type="entry name" value="ABC_6TM_MRP1_2_3_6_D2_like"/>
    <property type="match status" value="1"/>
</dbReference>
<dbReference type="GeneID" id="120038416"/>
<dbReference type="InterPro" id="IPR003593">
    <property type="entry name" value="AAA+_ATPase"/>
</dbReference>
<feature type="domain" description="ABC transmembrane type-1" evidence="16">
    <location>
        <begin position="693"/>
        <end position="973"/>
    </location>
</feature>
<dbReference type="CDD" id="cd18595">
    <property type="entry name" value="ABC_6TM_MRP1_2_3_6_D1_like"/>
    <property type="match status" value="1"/>
</dbReference>
<keyword evidence="17" id="KW-1185">Reference proteome</keyword>
<evidence type="ECO:0000256" key="14">
    <source>
        <dbReference type="SAM" id="Phobius"/>
    </source>
</evidence>
<dbReference type="InterPro" id="IPR017871">
    <property type="entry name" value="ABC_transporter-like_CS"/>
</dbReference>
<dbReference type="SUPFAM" id="SSF52540">
    <property type="entry name" value="P-loop containing nucleoside triphosphate hydrolases"/>
    <property type="match status" value="3"/>
</dbReference>
<evidence type="ECO:0000256" key="12">
    <source>
        <dbReference type="ARBA" id="ARBA00024220"/>
    </source>
</evidence>
<evidence type="ECO:0000256" key="5">
    <source>
        <dbReference type="ARBA" id="ARBA00022692"/>
    </source>
</evidence>
<evidence type="ECO:0000256" key="11">
    <source>
        <dbReference type="ARBA" id="ARBA00023136"/>
    </source>
</evidence>
<dbReference type="GO" id="GO:0005886">
    <property type="term" value="C:plasma membrane"/>
    <property type="evidence" value="ECO:0007669"/>
    <property type="project" value="UniProtKB-SubCell"/>
</dbReference>
<dbReference type="InterPro" id="IPR036640">
    <property type="entry name" value="ABC1_TM_sf"/>
</dbReference>
<feature type="domain" description="ABC transmembrane type-1" evidence="16">
    <location>
        <begin position="1328"/>
        <end position="1606"/>
    </location>
</feature>
<feature type="transmembrane region" description="Helical" evidence="14">
    <location>
        <begin position="725"/>
        <end position="745"/>
    </location>
</feature>
<dbReference type="Pfam" id="PF00664">
    <property type="entry name" value="ABC_membrane"/>
    <property type="match status" value="3"/>
</dbReference>
<dbReference type="PANTHER" id="PTHR24223">
    <property type="entry name" value="ATP-BINDING CASSETTE SUB-FAMILY C"/>
    <property type="match status" value="1"/>
</dbReference>
<dbReference type="PANTHER" id="PTHR24223:SF339">
    <property type="entry name" value="ATP-BINDING CASSETTE SUB-FAMILY C MEMBER 6"/>
    <property type="match status" value="1"/>
</dbReference>
<feature type="transmembrane region" description="Helical" evidence="14">
    <location>
        <begin position="1451"/>
        <end position="1479"/>
    </location>
</feature>
<dbReference type="PROSITE" id="PS00211">
    <property type="entry name" value="ABC_TRANSPORTER_1"/>
    <property type="match status" value="3"/>
</dbReference>
<evidence type="ECO:0000313" key="18">
    <source>
        <dbReference type="RefSeq" id="XP_038840111.1"/>
    </source>
</evidence>
<evidence type="ECO:0000256" key="1">
    <source>
        <dbReference type="ARBA" id="ARBA00004651"/>
    </source>
</evidence>
<dbReference type="SUPFAM" id="SSF90123">
    <property type="entry name" value="ABC transporter transmembrane region"/>
    <property type="match status" value="3"/>
</dbReference>
<protein>
    <recommendedName>
        <fullName evidence="12">ABC-type glutathione-S-conjugate transporter</fullName>
        <ecNumber evidence="12">7.6.2.3</ecNumber>
    </recommendedName>
</protein>
<evidence type="ECO:0000256" key="10">
    <source>
        <dbReference type="ARBA" id="ARBA00022989"/>
    </source>
</evidence>
<dbReference type="FunFam" id="3.40.50.300:FF:000074">
    <property type="entry name" value="Multidrug resistance-associated protein 5 isoform 1"/>
    <property type="match status" value="1"/>
</dbReference>
<dbReference type="CDD" id="cd03244">
    <property type="entry name" value="ABCC_MRP_domain2"/>
    <property type="match status" value="1"/>
</dbReference>
<feature type="transmembrane region" description="Helical" evidence="14">
    <location>
        <begin position="830"/>
        <end position="848"/>
    </location>
</feature>
<evidence type="ECO:0000256" key="6">
    <source>
        <dbReference type="ARBA" id="ARBA00022737"/>
    </source>
</evidence>
<keyword evidence="6" id="KW-0677">Repeat</keyword>
<comment type="catalytic activity">
    <reaction evidence="13">
        <text>leukotriene C4(in) + ATP + H2O = leukotriene C4(out) + ADP + phosphate + H(+)</text>
        <dbReference type="Rhea" id="RHEA:38963"/>
        <dbReference type="ChEBI" id="CHEBI:15377"/>
        <dbReference type="ChEBI" id="CHEBI:15378"/>
        <dbReference type="ChEBI" id="CHEBI:30616"/>
        <dbReference type="ChEBI" id="CHEBI:43474"/>
        <dbReference type="ChEBI" id="CHEBI:57973"/>
        <dbReference type="ChEBI" id="CHEBI:456216"/>
    </reaction>
    <physiologicalReaction direction="left-to-right" evidence="13">
        <dbReference type="Rhea" id="RHEA:38964"/>
    </physiologicalReaction>
</comment>
<feature type="transmembrane region" description="Helical" evidence="14">
    <location>
        <begin position="694"/>
        <end position="719"/>
    </location>
</feature>
<feature type="domain" description="ABC transporter" evidence="15">
    <location>
        <begin position="1645"/>
        <end position="1877"/>
    </location>
</feature>
<sequence>MDCSLSDCRPTGPKLTEQTQLLKKLRQEQNSGFCLFRVLLGASTFLPQRTLFLIFHDAFMFSYHRCSGETQSVWALSKPPVPVNHQYMYSCFTVGMRVKNRCHGPGLQEVISSAARQSCTVGQIVNLVSADTQKLMDMVVYFNAVASGSVTLAGIATVILIFPLNGFIAKMRSKLQEVQMQYTDSRIKLMNEILSGIKILNSTTPGNRPPGEGSGLPGERTQCPEEIPGPLLHLHRPFNSSSFLIAFRHVRASTSSSTIRTSSTPEVFRFHGSHQHFEDAPPAALRYEHHHAVFVVQAIVSLRRLGKFLCRDELKPDDLDREPYSPGPVPMYLSSVDPECHPERHIVFGQERKESWYHRVSLNLSGGQKQRGLNLSGGQKQRVSLARAVYGKADVYLLDDPLSATPCLGDPWSELPAPGDLILVMVEGEITERGSYLELMALEDMMSSASVQTMEAISDHRGPGQEVLGKLTEADKSTQESELEMCVYHWPTVAILSGRIIASQPPDPPRPPQQRLHSPMALFEVHTLRKPAEAASSKECCSPGSLRRNLDPFDAYSDGKCVESPGALHLKSFVTGLANPCPVEDASFLSKMLFWWFGGLVIRGYRTPLQAEDLWCLREEDTSDCIIADLEKDWTRECTKLQQMDCSLSDCRPTGPKLTEQTQLLKKLRQEQNSGFCLFRVLARSFGPFFLKGTLFLIFHDAFMFSIPQVLSLLLGFMSDQDSDLWKGFMFAFLLFLLSSLQSLFNHQYMYSCFTVGMRVKTAVMGLVYRKSLVISSAARQSCTVGQIVNLVSADTQKLMDMVVYFNAVWVAPIEIALCLFFLWQLLGPSALAGIATVILIFPLNGFIAKMRSKLQEVQMQYTDSRIKLMNEILSGIKILKFYAWEQAFLERVLGYREKELNALKRSQVLYSISIASFNSSSFLIAFAMFGVYVLIDDKNILDAQKVFVSMALINILKTPLSQLPFAMSTTMQAIVSLRRLGKFLCRDELKPDDVDREPYSPDGDGVVIDSGTFGWSKEGPPCLMRINVRVKKGSLVAVVGHVGSGKSSLLSAMLGETEKRSGHISVKGSVAYVPQQAWIQNATLKDNIVFGQERKESWYHRVVEACALLPDLEILPAGDGSEIGEKGLNLSGGQKQRVSLARAVYRKADVYLLDDPLSAVDAHVGQHIFERVFGPKGLLKDQTRVLVTHGLSFLPQADLILVMVEGEITERGSYLELMARDGAFAEFIRLFAGNERKERSHRGTRKSVSRLSMTDFSIDLSQEQLISGDMMSSASVQTMEAISDTEDQEQEVLGKLTEADKVNTGRVKLEMYVEYFRTIGLALIIPIVFLYAFQQAASLAYNYWLSVWADDPIINGTQIDTDLKLGVFGALGFAQGVSIFGTTVAISLGGIIASRHLHLDLLNNVLHSPMAFFEVTPSGNLLNRFSKEVDAIDCMIPDGLKMMLGYLFKLLEVCIIVLVAMPFAGVILLPLTLLYAFIQRFYVATSCQLRRLEAVSRSPIYTHFNETVQGASVIRAFSEQERFILQANGRIDHNQTAYFPRFVATRWLAVNLEFLGNLLVLAAATLAVMGRDTLSPGIVGLAVSHSLQVTGILSWIVRSWTDVENNIVSVERVKEYADTPKEAPWTIEDSMLPLAWPTHGTIELEEYGLQYRKGLDWALKGISLSIQEKEKVGIVGRTGAGKSSLALGIFRILEAAKGEIYIDGINITQIGLHELRSRITIIPQDPVLFSGSLRMNLDPFDGYSDEEVWRALELSHLKSFVTGLPDKLNHECSEGGENLSLGQRQLVCLARALLRKTKILVLDEATAAVDLETDNLIQSTIRTQFDDCTVLTIAHRLNTIMDYTRVIVMDRGLITEMDSPSNLISERGQFYLMCREAGLV</sequence>
<keyword evidence="5 14" id="KW-0812">Transmembrane</keyword>
<keyword evidence="8" id="KW-0067">ATP-binding</keyword>
<feature type="domain" description="ABC transporter" evidence="15">
    <location>
        <begin position="990"/>
        <end position="1231"/>
    </location>
</feature>
<dbReference type="InterPro" id="IPR005292">
    <property type="entry name" value="MRP"/>
</dbReference>
<feature type="transmembrane region" description="Helical" evidence="14">
    <location>
        <begin position="34"/>
        <end position="55"/>
    </location>
</feature>
<dbReference type="FunFam" id="3.40.50.300:FF:000293">
    <property type="entry name" value="ATP binding cassette subfamily C member 1"/>
    <property type="match status" value="1"/>
</dbReference>
<feature type="domain" description="ABC transmembrane type-1" evidence="16">
    <location>
        <begin position="147"/>
        <end position="200"/>
    </location>
</feature>
<dbReference type="EC" id="7.6.2.3" evidence="12"/>
<keyword evidence="9" id="KW-1278">Translocase</keyword>
<dbReference type="InterPro" id="IPR003439">
    <property type="entry name" value="ABC_transporter-like_ATP-bd"/>
</dbReference>
<dbReference type="GO" id="GO:0005524">
    <property type="term" value="F:ATP binding"/>
    <property type="evidence" value="ECO:0007669"/>
    <property type="project" value="UniProtKB-KW"/>
</dbReference>
<dbReference type="InterPro" id="IPR050173">
    <property type="entry name" value="ABC_transporter_C-like"/>
</dbReference>
<dbReference type="GO" id="GO:0016887">
    <property type="term" value="F:ATP hydrolysis activity"/>
    <property type="evidence" value="ECO:0007669"/>
    <property type="project" value="InterPro"/>
</dbReference>
<dbReference type="NCBIfam" id="TIGR00957">
    <property type="entry name" value="MRP_assoc_pro"/>
    <property type="match status" value="1"/>
</dbReference>